<name>A0A3S0ZCY5_ELYCH</name>
<feature type="compositionally biased region" description="Basic residues" evidence="8">
    <location>
        <begin position="1"/>
        <end position="12"/>
    </location>
</feature>
<evidence type="ECO:0000256" key="2">
    <source>
        <dbReference type="ARBA" id="ARBA00005340"/>
    </source>
</evidence>
<dbReference type="CDD" id="cd00019">
    <property type="entry name" value="AP2Ec"/>
    <property type="match status" value="1"/>
</dbReference>
<dbReference type="OrthoDB" id="7663182at2759"/>
<dbReference type="Gene3D" id="3.20.20.150">
    <property type="entry name" value="Divalent-metal-dependent TIM barrel enzymes"/>
    <property type="match status" value="1"/>
</dbReference>
<dbReference type="Pfam" id="PF01261">
    <property type="entry name" value="AP_endonuc_2"/>
    <property type="match status" value="1"/>
</dbReference>
<keyword evidence="4" id="KW-0227">DNA damage</keyword>
<sequence length="360" mass="39103">MTLRKGNQKRRTTAGQNQASPPKNPKLNGEAIKAEPLETAQQQAVPEQKVVRGRKKGKPPKSSVKADVGSPLAAERSLKFVGAHCSIAGGVSNAVTEAVAMGAKAFGLFVRNGRTWKLNPLNEAEAEKFKAACKEHGYSPNFILPHGSYLLNCGSSNPDVLQKSRDTLIHELKLCESLGLVLYNFHPGSACGDNSVDKCIKTIAESINMAHKETKNIKTVIENMSCQGNTVGGKLEELRAIIDRVEDKSRIGVCLDTCHAFAAGFDISTDVGYQKLMDDFDSVIGLQYLSGVHLNDSKGEVGCHLDRHENIGKGKIGLSGFRRIMNDSRLANIPMILETPVNDYAAEIRTLYSLEAKQTK</sequence>
<protein>
    <recommendedName>
        <fullName evidence="9">Xylose isomerase-like TIM barrel domain-containing protein</fullName>
    </recommendedName>
</protein>
<dbReference type="AlphaFoldDB" id="A0A3S0ZCY5"/>
<comment type="similarity">
    <text evidence="2">Belongs to the AP endonuclease 2 family.</text>
</comment>
<dbReference type="NCBIfam" id="TIGR00587">
    <property type="entry name" value="nfo"/>
    <property type="match status" value="1"/>
</dbReference>
<evidence type="ECO:0000256" key="5">
    <source>
        <dbReference type="ARBA" id="ARBA00022801"/>
    </source>
</evidence>
<evidence type="ECO:0000259" key="9">
    <source>
        <dbReference type="Pfam" id="PF01261"/>
    </source>
</evidence>
<dbReference type="STRING" id="188477.A0A3S0ZCY5"/>
<dbReference type="PROSITE" id="PS00729">
    <property type="entry name" value="AP_NUCLEASE_F2_1"/>
    <property type="match status" value="1"/>
</dbReference>
<dbReference type="InterPro" id="IPR013022">
    <property type="entry name" value="Xyl_isomerase-like_TIM-brl"/>
</dbReference>
<keyword evidence="7" id="KW-0234">DNA repair</keyword>
<reference evidence="10 11" key="1">
    <citation type="submission" date="2019-01" db="EMBL/GenBank/DDBJ databases">
        <title>A draft genome assembly of the solar-powered sea slug Elysia chlorotica.</title>
        <authorList>
            <person name="Cai H."/>
            <person name="Li Q."/>
            <person name="Fang X."/>
            <person name="Li J."/>
            <person name="Curtis N.E."/>
            <person name="Altenburger A."/>
            <person name="Shibata T."/>
            <person name="Feng M."/>
            <person name="Maeda T."/>
            <person name="Schwartz J.A."/>
            <person name="Shigenobu S."/>
            <person name="Lundholm N."/>
            <person name="Nishiyama T."/>
            <person name="Yang H."/>
            <person name="Hasebe M."/>
            <person name="Li S."/>
            <person name="Pierce S.K."/>
            <person name="Wang J."/>
        </authorList>
    </citation>
    <scope>NUCLEOTIDE SEQUENCE [LARGE SCALE GENOMIC DNA]</scope>
    <source>
        <strain evidence="10">EC2010</strain>
        <tissue evidence="10">Whole organism of an adult</tissue>
    </source>
</reference>
<evidence type="ECO:0000256" key="6">
    <source>
        <dbReference type="ARBA" id="ARBA00022833"/>
    </source>
</evidence>
<evidence type="ECO:0000313" key="11">
    <source>
        <dbReference type="Proteomes" id="UP000271974"/>
    </source>
</evidence>
<dbReference type="GO" id="GO:0008270">
    <property type="term" value="F:zinc ion binding"/>
    <property type="evidence" value="ECO:0007669"/>
    <property type="project" value="InterPro"/>
</dbReference>
<dbReference type="PROSITE" id="PS00730">
    <property type="entry name" value="AP_NUCLEASE_F2_2"/>
    <property type="match status" value="1"/>
</dbReference>
<dbReference type="Proteomes" id="UP000271974">
    <property type="component" value="Unassembled WGS sequence"/>
</dbReference>
<proteinExistence type="inferred from homology"/>
<dbReference type="PROSITE" id="PS00731">
    <property type="entry name" value="AP_NUCLEASE_F2_3"/>
    <property type="match status" value="1"/>
</dbReference>
<organism evidence="10 11">
    <name type="scientific">Elysia chlorotica</name>
    <name type="common">Eastern emerald elysia</name>
    <name type="synonym">Sea slug</name>
    <dbReference type="NCBI Taxonomy" id="188477"/>
    <lineage>
        <taxon>Eukaryota</taxon>
        <taxon>Metazoa</taxon>
        <taxon>Spiralia</taxon>
        <taxon>Lophotrochozoa</taxon>
        <taxon>Mollusca</taxon>
        <taxon>Gastropoda</taxon>
        <taxon>Heterobranchia</taxon>
        <taxon>Euthyneura</taxon>
        <taxon>Panpulmonata</taxon>
        <taxon>Sacoglossa</taxon>
        <taxon>Placobranchoidea</taxon>
        <taxon>Plakobranchidae</taxon>
        <taxon>Elysia</taxon>
    </lineage>
</organism>
<dbReference type="HAMAP" id="MF_00152">
    <property type="entry name" value="Nfo"/>
    <property type="match status" value="1"/>
</dbReference>
<feature type="domain" description="Xylose isomerase-like TIM barrel" evidence="9">
    <location>
        <begin position="96"/>
        <end position="349"/>
    </location>
</feature>
<dbReference type="EMBL" id="RQTK01000690">
    <property type="protein sequence ID" value="RUS76056.1"/>
    <property type="molecule type" value="Genomic_DNA"/>
</dbReference>
<keyword evidence="5" id="KW-0378">Hydrolase</keyword>
<dbReference type="GO" id="GO:0005634">
    <property type="term" value="C:nucleus"/>
    <property type="evidence" value="ECO:0007669"/>
    <property type="project" value="TreeGrafter"/>
</dbReference>
<dbReference type="GO" id="GO:0003677">
    <property type="term" value="F:DNA binding"/>
    <property type="evidence" value="ECO:0007669"/>
    <property type="project" value="InterPro"/>
</dbReference>
<gene>
    <name evidence="10" type="ORF">EGW08_016186</name>
</gene>
<dbReference type="FunFam" id="3.20.20.150:FF:000001">
    <property type="entry name" value="Probable endonuclease 4"/>
    <property type="match status" value="1"/>
</dbReference>
<evidence type="ECO:0000256" key="7">
    <source>
        <dbReference type="ARBA" id="ARBA00023204"/>
    </source>
</evidence>
<dbReference type="GO" id="GO:0006284">
    <property type="term" value="P:base-excision repair"/>
    <property type="evidence" value="ECO:0007669"/>
    <property type="project" value="TreeGrafter"/>
</dbReference>
<keyword evidence="11" id="KW-1185">Reference proteome</keyword>
<dbReference type="SUPFAM" id="SSF51658">
    <property type="entry name" value="Xylose isomerase-like"/>
    <property type="match status" value="1"/>
</dbReference>
<dbReference type="InterPro" id="IPR001719">
    <property type="entry name" value="AP_endonuc_2"/>
</dbReference>
<dbReference type="GO" id="GO:0005739">
    <property type="term" value="C:mitochondrion"/>
    <property type="evidence" value="ECO:0007669"/>
    <property type="project" value="TreeGrafter"/>
</dbReference>
<dbReference type="InterPro" id="IPR036237">
    <property type="entry name" value="Xyl_isomerase-like_sf"/>
</dbReference>
<dbReference type="SMART" id="SM00518">
    <property type="entry name" value="AP2Ec"/>
    <property type="match status" value="1"/>
</dbReference>
<dbReference type="PROSITE" id="PS51432">
    <property type="entry name" value="AP_NUCLEASE_F2_4"/>
    <property type="match status" value="1"/>
</dbReference>
<evidence type="ECO:0000313" key="10">
    <source>
        <dbReference type="EMBL" id="RUS76056.1"/>
    </source>
</evidence>
<evidence type="ECO:0000256" key="4">
    <source>
        <dbReference type="ARBA" id="ARBA00022763"/>
    </source>
</evidence>
<keyword evidence="6" id="KW-0862">Zinc</keyword>
<dbReference type="GO" id="GO:0008081">
    <property type="term" value="F:phosphoric diester hydrolase activity"/>
    <property type="evidence" value="ECO:0007669"/>
    <property type="project" value="TreeGrafter"/>
</dbReference>
<keyword evidence="3" id="KW-0479">Metal-binding</keyword>
<dbReference type="GO" id="GO:0003906">
    <property type="term" value="F:DNA-(apurinic or apyrimidinic site) endonuclease activity"/>
    <property type="evidence" value="ECO:0007669"/>
    <property type="project" value="TreeGrafter"/>
</dbReference>
<evidence type="ECO:0000256" key="1">
    <source>
        <dbReference type="ARBA" id="ARBA00001947"/>
    </source>
</evidence>
<dbReference type="NCBIfam" id="NF002199">
    <property type="entry name" value="PRK01060.1-4"/>
    <property type="match status" value="1"/>
</dbReference>
<comment type="caution">
    <text evidence="10">The sequence shown here is derived from an EMBL/GenBank/DDBJ whole genome shotgun (WGS) entry which is preliminary data.</text>
</comment>
<dbReference type="PANTHER" id="PTHR21445">
    <property type="entry name" value="ENDONUCLEASE IV ENDODEOXYRIBONUCLEASE IV"/>
    <property type="match status" value="1"/>
</dbReference>
<feature type="region of interest" description="Disordered" evidence="8">
    <location>
        <begin position="1"/>
        <end position="69"/>
    </location>
</feature>
<evidence type="ECO:0000256" key="8">
    <source>
        <dbReference type="SAM" id="MobiDB-lite"/>
    </source>
</evidence>
<dbReference type="InterPro" id="IPR018246">
    <property type="entry name" value="AP_endonuc_F2_Zn_BS"/>
</dbReference>
<evidence type="ECO:0000256" key="3">
    <source>
        <dbReference type="ARBA" id="ARBA00022723"/>
    </source>
</evidence>
<dbReference type="PANTHER" id="PTHR21445:SF0">
    <property type="entry name" value="APURINIC-APYRIMIDINIC ENDONUCLEASE"/>
    <property type="match status" value="1"/>
</dbReference>
<comment type="cofactor">
    <cofactor evidence="1">
        <name>Zn(2+)</name>
        <dbReference type="ChEBI" id="CHEBI:29105"/>
    </cofactor>
</comment>
<accession>A0A3S0ZCY5</accession>